<name>A0A934HNH4_9RHOB</name>
<evidence type="ECO:0000313" key="4">
    <source>
        <dbReference type="Proteomes" id="UP000613255"/>
    </source>
</evidence>
<dbReference type="InterPro" id="IPR046367">
    <property type="entry name" value="GapR-like_DNA-bd"/>
</dbReference>
<dbReference type="EMBL" id="JAEIJD010000001">
    <property type="protein sequence ID" value="MBI6628627.1"/>
    <property type="molecule type" value="Genomic_DNA"/>
</dbReference>
<feature type="compositionally biased region" description="Basic and acidic residues" evidence="1">
    <location>
        <begin position="1"/>
        <end position="23"/>
    </location>
</feature>
<evidence type="ECO:0000259" key="2">
    <source>
        <dbReference type="Pfam" id="PF10073"/>
    </source>
</evidence>
<dbReference type="AlphaFoldDB" id="A0A934HNH4"/>
<reference evidence="3" key="1">
    <citation type="submission" date="2020-12" db="EMBL/GenBank/DDBJ databases">
        <title>Pontibaca salina gen. nov., sp. nov., isolated from marine sediment.</title>
        <authorList>
            <person name="Bo J."/>
            <person name="Wang S."/>
            <person name="Song X."/>
            <person name="Du Z."/>
        </authorList>
    </citation>
    <scope>NUCLEOTIDE SEQUENCE</scope>
    <source>
        <strain evidence="3">S1109L</strain>
    </source>
</reference>
<sequence length="41" mass="4696">MEAIEKVERREQGTQDIADHENEVSAESKGCGFKQDYRIVV</sequence>
<dbReference type="Pfam" id="PF10073">
    <property type="entry name" value="GapR_DNA-bd"/>
    <property type="match status" value="1"/>
</dbReference>
<dbReference type="GO" id="GO:0003677">
    <property type="term" value="F:DNA binding"/>
    <property type="evidence" value="ECO:0007669"/>
    <property type="project" value="InterPro"/>
</dbReference>
<evidence type="ECO:0000256" key="1">
    <source>
        <dbReference type="SAM" id="MobiDB-lite"/>
    </source>
</evidence>
<dbReference type="RefSeq" id="WP_198684803.1">
    <property type="nucleotide sequence ID" value="NZ_JAEIJD010000001.1"/>
</dbReference>
<comment type="caution">
    <text evidence="3">The sequence shown here is derived from an EMBL/GenBank/DDBJ whole genome shotgun (WGS) entry which is preliminary data.</text>
</comment>
<dbReference type="Proteomes" id="UP000613255">
    <property type="component" value="Unassembled WGS sequence"/>
</dbReference>
<keyword evidence="4" id="KW-1185">Reference proteome</keyword>
<evidence type="ECO:0000313" key="3">
    <source>
        <dbReference type="EMBL" id="MBI6628627.1"/>
    </source>
</evidence>
<feature type="domain" description="GapR-like DNA-binding" evidence="2">
    <location>
        <begin position="3"/>
        <end position="34"/>
    </location>
</feature>
<gene>
    <name evidence="3" type="ORF">JAO82_01920</name>
</gene>
<organism evidence="3 4">
    <name type="scientific">Pontibaca salina</name>
    <dbReference type="NCBI Taxonomy" id="2795731"/>
    <lineage>
        <taxon>Bacteria</taxon>
        <taxon>Pseudomonadati</taxon>
        <taxon>Pseudomonadota</taxon>
        <taxon>Alphaproteobacteria</taxon>
        <taxon>Rhodobacterales</taxon>
        <taxon>Roseobacteraceae</taxon>
        <taxon>Pontibaca</taxon>
    </lineage>
</organism>
<feature type="region of interest" description="Disordered" evidence="1">
    <location>
        <begin position="1"/>
        <end position="28"/>
    </location>
</feature>
<accession>A0A934HNH4</accession>
<protein>
    <submittedName>
        <fullName evidence="3">DUF2312 domain-containing protein</fullName>
    </submittedName>
</protein>
<proteinExistence type="predicted"/>